<gene>
    <name evidence="1" type="ORF">SS50377_13775</name>
    <name evidence="2" type="ORF">SS50377_23443</name>
</gene>
<name>V6LNK9_9EUKA</name>
<sequence length="273" mass="33039">MDQFRNYHDNILIGRIQSPQASVDHKKPNCKIVKPLHQIHLQQRKKDHDNAYLLDNIVNAKTLLTTYSPIYKQVSTHMRKNNDYIRNEKIKEIERVNNLDKQRMHKVKSSYEQREQTLVYKKSRQILFVRSNSPQKELSKYSSYIQTRQHDMFLKNKFKIVNKTYQQVNKQVEEYTQFDGDYQSFSVNQIPEINYFDHQNLQDKQIEEFQQEQIQEEECKKDYLQDQIKLYTDTNKQEVTITIQEEINSSGNFEEVLYFDIFDQIIDITIFYQ</sequence>
<organism evidence="1">
    <name type="scientific">Spironucleus salmonicida</name>
    <dbReference type="NCBI Taxonomy" id="348837"/>
    <lineage>
        <taxon>Eukaryota</taxon>
        <taxon>Metamonada</taxon>
        <taxon>Diplomonadida</taxon>
        <taxon>Hexamitidae</taxon>
        <taxon>Hexamitinae</taxon>
        <taxon>Spironucleus</taxon>
    </lineage>
</organism>
<evidence type="ECO:0000313" key="2">
    <source>
        <dbReference type="EMBL" id="KAH0573509.1"/>
    </source>
</evidence>
<dbReference type="VEuPathDB" id="GiardiaDB:SS50377_23443"/>
<dbReference type="AlphaFoldDB" id="V6LNK9"/>
<evidence type="ECO:0000313" key="3">
    <source>
        <dbReference type="Proteomes" id="UP000018208"/>
    </source>
</evidence>
<proteinExistence type="predicted"/>
<accession>V6LNK9</accession>
<reference evidence="2" key="2">
    <citation type="submission" date="2020-12" db="EMBL/GenBank/DDBJ databases">
        <title>New Spironucleus salmonicida genome in near-complete chromosomes.</title>
        <authorList>
            <person name="Xu F."/>
            <person name="Kurt Z."/>
            <person name="Jimenez-Gonzalez A."/>
            <person name="Astvaldsson A."/>
            <person name="Andersson J.O."/>
            <person name="Svard S.G."/>
        </authorList>
    </citation>
    <scope>NUCLEOTIDE SEQUENCE</scope>
    <source>
        <strain evidence="2">ATCC 50377</strain>
    </source>
</reference>
<dbReference type="EMBL" id="AUWU02000004">
    <property type="protein sequence ID" value="KAH0573509.1"/>
    <property type="molecule type" value="Genomic_DNA"/>
</dbReference>
<evidence type="ECO:0000313" key="1">
    <source>
        <dbReference type="EMBL" id="EST46180.1"/>
    </source>
</evidence>
<reference evidence="1 2" key="1">
    <citation type="journal article" date="2014" name="PLoS Genet.">
        <title>The Genome of Spironucleus salmonicida Highlights a Fish Pathogen Adapted to Fluctuating Environments.</title>
        <authorList>
            <person name="Xu F."/>
            <person name="Jerlstrom-Hultqvist J."/>
            <person name="Einarsson E."/>
            <person name="Astvaldsson A."/>
            <person name="Svard S.G."/>
            <person name="Andersson J.O."/>
        </authorList>
    </citation>
    <scope>NUCLEOTIDE SEQUENCE</scope>
    <source>
        <strain evidence="2">ATCC 50377</strain>
    </source>
</reference>
<keyword evidence="3" id="KW-1185">Reference proteome</keyword>
<dbReference type="Proteomes" id="UP000018208">
    <property type="component" value="Unassembled WGS sequence"/>
</dbReference>
<protein>
    <submittedName>
        <fullName evidence="1">Uncharacterized protein</fullName>
    </submittedName>
</protein>
<dbReference type="EMBL" id="KI546083">
    <property type="protein sequence ID" value="EST46180.1"/>
    <property type="molecule type" value="Genomic_DNA"/>
</dbReference>